<feature type="binding site" evidence="8">
    <location>
        <position position="321"/>
    </location>
    <ligand>
        <name>Mg(2+)</name>
        <dbReference type="ChEBI" id="CHEBI:18420"/>
    </ligand>
</feature>
<keyword evidence="2 8" id="KW-0808">Transferase</keyword>
<evidence type="ECO:0000256" key="5">
    <source>
        <dbReference type="ARBA" id="ARBA00022741"/>
    </source>
</evidence>
<keyword evidence="3 8" id="KW-0548">Nucleotidyltransferase</keyword>
<comment type="function">
    <text evidence="8">Nucleotidyltransferase involved in the post-translational modification of proteins. It can catalyze the addition of adenosine monophosphate (AMP) or uridine monophosphate (UMP) to a protein, resulting in modifications known as AMPylation and UMPylation.</text>
</comment>
<evidence type="ECO:0000256" key="1">
    <source>
        <dbReference type="ARBA" id="ARBA00009747"/>
    </source>
</evidence>
<dbReference type="EC" id="2.7.7.108" evidence="8"/>
<comment type="cofactor">
    <cofactor evidence="8">
        <name>Mg(2+)</name>
        <dbReference type="ChEBI" id="CHEBI:18420"/>
    </cofactor>
    <cofactor evidence="8">
        <name>Mn(2+)</name>
        <dbReference type="ChEBI" id="CHEBI:29035"/>
    </cofactor>
</comment>
<protein>
    <recommendedName>
        <fullName evidence="8">Protein nucleotidyltransferase YdiU</fullName>
        <ecNumber evidence="8">2.7.7.-</ecNumber>
    </recommendedName>
    <alternativeName>
        <fullName evidence="8">Protein adenylyltransferase YdiU</fullName>
        <ecNumber evidence="8">2.7.7.108</ecNumber>
    </alternativeName>
    <alternativeName>
        <fullName evidence="8">Protein uridylyltransferase YdiU</fullName>
        <ecNumber evidence="8">2.7.7.-</ecNumber>
    </alternativeName>
</protein>
<comment type="catalytic activity">
    <reaction evidence="8">
        <text>L-tyrosyl-[protein] + ATP = O-(5'-adenylyl)-L-tyrosyl-[protein] + diphosphate</text>
        <dbReference type="Rhea" id="RHEA:54288"/>
        <dbReference type="Rhea" id="RHEA-COMP:10136"/>
        <dbReference type="Rhea" id="RHEA-COMP:13846"/>
        <dbReference type="ChEBI" id="CHEBI:30616"/>
        <dbReference type="ChEBI" id="CHEBI:33019"/>
        <dbReference type="ChEBI" id="CHEBI:46858"/>
        <dbReference type="ChEBI" id="CHEBI:83624"/>
        <dbReference type="EC" id="2.7.7.108"/>
    </reaction>
</comment>
<dbReference type="EMBL" id="QKZN01000010">
    <property type="protein sequence ID" value="PZX24136.1"/>
    <property type="molecule type" value="Genomic_DNA"/>
</dbReference>
<keyword evidence="4 8" id="KW-0479">Metal-binding</keyword>
<dbReference type="NCBIfam" id="NF000658">
    <property type="entry name" value="PRK00029.1"/>
    <property type="match status" value="1"/>
</dbReference>
<feature type="binding site" evidence="8">
    <location>
        <position position="161"/>
    </location>
    <ligand>
        <name>ATP</name>
        <dbReference type="ChEBI" id="CHEBI:30616"/>
    </ligand>
</feature>
<dbReference type="GO" id="GO:0005524">
    <property type="term" value="F:ATP binding"/>
    <property type="evidence" value="ECO:0007669"/>
    <property type="project" value="UniProtKB-UniRule"/>
</dbReference>
<feature type="binding site" evidence="8">
    <location>
        <position position="162"/>
    </location>
    <ligand>
        <name>ATP</name>
        <dbReference type="ChEBI" id="CHEBI:30616"/>
    </ligand>
</feature>
<evidence type="ECO:0000256" key="2">
    <source>
        <dbReference type="ARBA" id="ARBA00022679"/>
    </source>
</evidence>
<evidence type="ECO:0000256" key="7">
    <source>
        <dbReference type="ARBA" id="ARBA00022842"/>
    </source>
</evidence>
<keyword evidence="8" id="KW-0464">Manganese</keyword>
<comment type="catalytic activity">
    <reaction evidence="8">
        <text>L-histidyl-[protein] + UTP = N(tele)-(5'-uridylyl)-L-histidyl-[protein] + diphosphate</text>
        <dbReference type="Rhea" id="RHEA:83891"/>
        <dbReference type="Rhea" id="RHEA-COMP:9745"/>
        <dbReference type="Rhea" id="RHEA-COMP:20239"/>
        <dbReference type="ChEBI" id="CHEBI:29979"/>
        <dbReference type="ChEBI" id="CHEBI:33019"/>
        <dbReference type="ChEBI" id="CHEBI:46398"/>
        <dbReference type="ChEBI" id="CHEBI:233474"/>
    </reaction>
</comment>
<evidence type="ECO:0000256" key="9">
    <source>
        <dbReference type="SAM" id="MobiDB-lite"/>
    </source>
</evidence>
<evidence type="ECO:0000256" key="3">
    <source>
        <dbReference type="ARBA" id="ARBA00022695"/>
    </source>
</evidence>
<evidence type="ECO:0000256" key="4">
    <source>
        <dbReference type="ARBA" id="ARBA00022723"/>
    </source>
</evidence>
<sequence>MLHLNMSFSLATIAFSCLPHAAPHRLRRVPRHRAERNESALPPGAPAPYAMPDTPPPHAPQAVADTATPATLPLPFPTAPGFAELGPQFFTRLRPTPLPSPYLVSVAPAAAALLGWDASIGSRQDFIDTFIGNQVPDWADPLATVYSGHQFGVWAGQLGDGRAIRLAQAQTDTGPWEIQLKGAGLTPYSRMADGRAVLRSSIREYLCSEAMAALGVPTTRALSIMGSDAPVRRETIETAAVVTRLSPTFIRFGHFEHFAAHDDVAALRKLADFVIDNFMPACRDDGQPYQALLREVSLRTADLIAHWQAVGFCHGVMNTDNMSILGLTIDYGPFGFLDAFDANHICNHSDTQGRYAYSQQPQVAFWNLHCLAQALLPLWLPPGQADQEAARDAAVEAARAALDPFRERYAAAFFRHYRAKLGLRPPAGGDDKTDEPLLTSLFQLLHGQRVDYTLFWRKLCGISSTDASRDAPVRDLFLDRAAFDAWMADYRVRLRAEQSHDAARELEMLAVNPKYVLRNHLAETAIRRAREDKDFSEVDRLLAVLSRPFDEQPEAEHYAALPPDWAAGLEVSCSS</sequence>
<dbReference type="InterPro" id="IPR003846">
    <property type="entry name" value="SelO"/>
</dbReference>
<dbReference type="PANTHER" id="PTHR32057">
    <property type="entry name" value="PROTEIN ADENYLYLTRANSFERASE SELO, MITOCHONDRIAL"/>
    <property type="match status" value="1"/>
</dbReference>
<evidence type="ECO:0000313" key="10">
    <source>
        <dbReference type="EMBL" id="PZX24136.1"/>
    </source>
</evidence>
<comment type="caution">
    <text evidence="10">The sequence shown here is derived from an EMBL/GenBank/DDBJ whole genome shotgun (WGS) entry which is preliminary data.</text>
</comment>
<name>A0A2W7QLH6_9BURK</name>
<comment type="catalytic activity">
    <reaction evidence="8">
        <text>L-tyrosyl-[protein] + UTP = O-(5'-uridylyl)-L-tyrosyl-[protein] + diphosphate</text>
        <dbReference type="Rhea" id="RHEA:83887"/>
        <dbReference type="Rhea" id="RHEA-COMP:10136"/>
        <dbReference type="Rhea" id="RHEA-COMP:20238"/>
        <dbReference type="ChEBI" id="CHEBI:33019"/>
        <dbReference type="ChEBI" id="CHEBI:46398"/>
        <dbReference type="ChEBI" id="CHEBI:46858"/>
        <dbReference type="ChEBI" id="CHEBI:90602"/>
    </reaction>
</comment>
<keyword evidence="7 8" id="KW-0460">Magnesium</keyword>
<reference evidence="10" key="1">
    <citation type="submission" date="2018-06" db="EMBL/GenBank/DDBJ databases">
        <title>Genomic Encyclopedia of Type Strains, Phase IV (KMG-V): Genome sequencing to study the core and pangenomes of soil and plant-associated prokaryotes.</title>
        <authorList>
            <person name="Whitman W."/>
        </authorList>
    </citation>
    <scope>NUCLEOTIDE SEQUENCE [LARGE SCALE GENOMIC DNA]</scope>
    <source>
        <strain evidence="10">MLR2-44</strain>
    </source>
</reference>
<comment type="catalytic activity">
    <reaction evidence="8">
        <text>L-seryl-[protein] + ATP = 3-O-(5'-adenylyl)-L-seryl-[protein] + diphosphate</text>
        <dbReference type="Rhea" id="RHEA:58120"/>
        <dbReference type="Rhea" id="RHEA-COMP:9863"/>
        <dbReference type="Rhea" id="RHEA-COMP:15073"/>
        <dbReference type="ChEBI" id="CHEBI:29999"/>
        <dbReference type="ChEBI" id="CHEBI:30616"/>
        <dbReference type="ChEBI" id="CHEBI:33019"/>
        <dbReference type="ChEBI" id="CHEBI:142516"/>
        <dbReference type="EC" id="2.7.7.108"/>
    </reaction>
</comment>
<feature type="binding site" evidence="8">
    <location>
        <position position="194"/>
    </location>
    <ligand>
        <name>ATP</name>
        <dbReference type="ChEBI" id="CHEBI:30616"/>
    </ligand>
</feature>
<evidence type="ECO:0000256" key="6">
    <source>
        <dbReference type="ARBA" id="ARBA00022840"/>
    </source>
</evidence>
<organism evidence="10 11">
    <name type="scientific">Cupriavidus phytorum</name>
    <dbReference type="NCBI Taxonomy" id="3024399"/>
    <lineage>
        <taxon>Bacteria</taxon>
        <taxon>Pseudomonadati</taxon>
        <taxon>Pseudomonadota</taxon>
        <taxon>Betaproteobacteria</taxon>
        <taxon>Burkholderiales</taxon>
        <taxon>Burkholderiaceae</taxon>
        <taxon>Cupriavidus</taxon>
    </lineage>
</organism>
<feature type="binding site" evidence="8">
    <location>
        <position position="181"/>
    </location>
    <ligand>
        <name>ATP</name>
        <dbReference type="ChEBI" id="CHEBI:30616"/>
    </ligand>
</feature>
<dbReference type="GO" id="GO:0030145">
    <property type="term" value="F:manganese ion binding"/>
    <property type="evidence" value="ECO:0007669"/>
    <property type="project" value="UniProtKB-UniRule"/>
</dbReference>
<gene>
    <name evidence="8" type="primary">ydiU</name>
    <name evidence="8" type="synonym">selO</name>
    <name evidence="10" type="ORF">C7416_11057</name>
</gene>
<dbReference type="Pfam" id="PF02696">
    <property type="entry name" value="SelO"/>
    <property type="match status" value="1"/>
</dbReference>
<feature type="binding site" evidence="8">
    <location>
        <position position="251"/>
    </location>
    <ligand>
        <name>ATP</name>
        <dbReference type="ChEBI" id="CHEBI:30616"/>
    </ligand>
</feature>
<feature type="binding site" evidence="8">
    <location>
        <position position="159"/>
    </location>
    <ligand>
        <name>ATP</name>
        <dbReference type="ChEBI" id="CHEBI:30616"/>
    </ligand>
</feature>
<comment type="catalytic activity">
    <reaction evidence="8">
        <text>L-seryl-[protein] + UTP = O-(5'-uridylyl)-L-seryl-[protein] + diphosphate</text>
        <dbReference type="Rhea" id="RHEA:64604"/>
        <dbReference type="Rhea" id="RHEA-COMP:9863"/>
        <dbReference type="Rhea" id="RHEA-COMP:16635"/>
        <dbReference type="ChEBI" id="CHEBI:29999"/>
        <dbReference type="ChEBI" id="CHEBI:33019"/>
        <dbReference type="ChEBI" id="CHEBI:46398"/>
        <dbReference type="ChEBI" id="CHEBI:156051"/>
    </reaction>
</comment>
<accession>A0A2W7QLH6</accession>
<evidence type="ECO:0000313" key="11">
    <source>
        <dbReference type="Proteomes" id="UP000249638"/>
    </source>
</evidence>
<comment type="catalytic activity">
    <reaction evidence="8">
        <text>L-threonyl-[protein] + ATP = 3-O-(5'-adenylyl)-L-threonyl-[protein] + diphosphate</text>
        <dbReference type="Rhea" id="RHEA:54292"/>
        <dbReference type="Rhea" id="RHEA-COMP:11060"/>
        <dbReference type="Rhea" id="RHEA-COMP:13847"/>
        <dbReference type="ChEBI" id="CHEBI:30013"/>
        <dbReference type="ChEBI" id="CHEBI:30616"/>
        <dbReference type="ChEBI" id="CHEBI:33019"/>
        <dbReference type="ChEBI" id="CHEBI:138113"/>
        <dbReference type="EC" id="2.7.7.108"/>
    </reaction>
</comment>
<keyword evidence="6 8" id="KW-0067">ATP-binding</keyword>
<feature type="binding site" evidence="8">
    <location>
        <position position="330"/>
    </location>
    <ligand>
        <name>ATP</name>
        <dbReference type="ChEBI" id="CHEBI:30616"/>
    </ligand>
</feature>
<dbReference type="GO" id="GO:0000287">
    <property type="term" value="F:magnesium ion binding"/>
    <property type="evidence" value="ECO:0007669"/>
    <property type="project" value="UniProtKB-UniRule"/>
</dbReference>
<feature type="binding site" evidence="8">
    <location>
        <position position="244"/>
    </location>
    <ligand>
        <name>ATP</name>
        <dbReference type="ChEBI" id="CHEBI:30616"/>
    </ligand>
</feature>
<evidence type="ECO:0000256" key="8">
    <source>
        <dbReference type="HAMAP-Rule" id="MF_00692"/>
    </source>
</evidence>
<feature type="active site" description="Proton acceptor" evidence="8">
    <location>
        <position position="320"/>
    </location>
</feature>
<dbReference type="GO" id="GO:0070733">
    <property type="term" value="F:AMPylase activity"/>
    <property type="evidence" value="ECO:0007669"/>
    <property type="project" value="UniProtKB-EC"/>
</dbReference>
<feature type="binding site" evidence="8">
    <location>
        <position position="193"/>
    </location>
    <ligand>
        <name>ATP</name>
        <dbReference type="ChEBI" id="CHEBI:30616"/>
    </ligand>
</feature>
<feature type="region of interest" description="Disordered" evidence="9">
    <location>
        <begin position="32"/>
        <end position="63"/>
    </location>
</feature>
<comment type="similarity">
    <text evidence="1 8">Belongs to the SELO family.</text>
</comment>
<keyword evidence="5 8" id="KW-0547">Nucleotide-binding</keyword>
<dbReference type="AlphaFoldDB" id="A0A2W7QLH6"/>
<dbReference type="EC" id="2.7.7.-" evidence="8"/>
<dbReference type="PANTHER" id="PTHR32057:SF14">
    <property type="entry name" value="PROTEIN ADENYLYLTRANSFERASE SELO, MITOCHONDRIAL"/>
    <property type="match status" value="1"/>
</dbReference>
<feature type="binding site" evidence="8">
    <location>
        <position position="330"/>
    </location>
    <ligand>
        <name>Mg(2+)</name>
        <dbReference type="ChEBI" id="CHEBI:18420"/>
    </ligand>
</feature>
<proteinExistence type="inferred from homology"/>
<dbReference type="HAMAP" id="MF_00692">
    <property type="entry name" value="SelO"/>
    <property type="match status" value="1"/>
</dbReference>
<dbReference type="Proteomes" id="UP000249638">
    <property type="component" value="Unassembled WGS sequence"/>
</dbReference>
<keyword evidence="11" id="KW-1185">Reference proteome</keyword>